<keyword evidence="2" id="KW-1185">Reference proteome</keyword>
<dbReference type="Gene3D" id="1.10.510.10">
    <property type="entry name" value="Transferase(Phosphotransferase) domain 1"/>
    <property type="match status" value="1"/>
</dbReference>
<evidence type="ECO:0000313" key="2">
    <source>
        <dbReference type="Proteomes" id="UP000682877"/>
    </source>
</evidence>
<name>A0A8S2AZH8_ARAAE</name>
<dbReference type="AlphaFoldDB" id="A0A8S2AZH8"/>
<dbReference type="EMBL" id="LR999458">
    <property type="protein sequence ID" value="CAE6231350.1"/>
    <property type="molecule type" value="Genomic_DNA"/>
</dbReference>
<gene>
    <name evidence="1" type="ORF">AARE701A_LOCUS21073</name>
</gene>
<accession>A0A8S2AZH8</accession>
<organism evidence="1 2">
    <name type="scientific">Arabidopsis arenosa</name>
    <name type="common">Sand rock-cress</name>
    <name type="synonym">Cardaminopsis arenosa</name>
    <dbReference type="NCBI Taxonomy" id="38785"/>
    <lineage>
        <taxon>Eukaryota</taxon>
        <taxon>Viridiplantae</taxon>
        <taxon>Streptophyta</taxon>
        <taxon>Embryophyta</taxon>
        <taxon>Tracheophyta</taxon>
        <taxon>Spermatophyta</taxon>
        <taxon>Magnoliopsida</taxon>
        <taxon>eudicotyledons</taxon>
        <taxon>Gunneridae</taxon>
        <taxon>Pentapetalae</taxon>
        <taxon>rosids</taxon>
        <taxon>malvids</taxon>
        <taxon>Brassicales</taxon>
        <taxon>Brassicaceae</taxon>
        <taxon>Camelineae</taxon>
        <taxon>Arabidopsis</taxon>
    </lineage>
</organism>
<proteinExistence type="predicted"/>
<evidence type="ECO:0000313" key="1">
    <source>
        <dbReference type="EMBL" id="CAE6231350.1"/>
    </source>
</evidence>
<dbReference type="Proteomes" id="UP000682877">
    <property type="component" value="Chromosome 8"/>
</dbReference>
<sequence>MDKSRNLYDLQELLDTTIIANSGNLKGFEKYVDVALRCVEPEGVDRPTMSEVVQEIESVLRLVGLNPNADSATYEEASGDPYGRDSFEYTGIFPAPKP</sequence>
<reference evidence="1" key="1">
    <citation type="submission" date="2021-01" db="EMBL/GenBank/DDBJ databases">
        <authorList>
            <person name="Bezrukov I."/>
        </authorList>
    </citation>
    <scope>NUCLEOTIDE SEQUENCE</scope>
</reference>
<protein>
    <submittedName>
        <fullName evidence="1">Uncharacterized protein</fullName>
    </submittedName>
</protein>